<dbReference type="HOGENOM" id="CLU_045150_0_0_1"/>
<feature type="domain" description="SWIM-type" evidence="3">
    <location>
        <begin position="170"/>
        <end position="256"/>
    </location>
</feature>
<proteinExistence type="predicted"/>
<dbReference type="RefSeq" id="XP_007720780.1">
    <property type="nucleotide sequence ID" value="XM_007722590.1"/>
</dbReference>
<keyword evidence="1" id="KW-0863">Zinc-finger</keyword>
<protein>
    <recommendedName>
        <fullName evidence="3">SWIM-type domain-containing protein</fullName>
    </recommendedName>
</protein>
<dbReference type="OrthoDB" id="5413281at2759"/>
<organism evidence="4 5">
    <name type="scientific">Capronia coronata CBS 617.96</name>
    <dbReference type="NCBI Taxonomy" id="1182541"/>
    <lineage>
        <taxon>Eukaryota</taxon>
        <taxon>Fungi</taxon>
        <taxon>Dikarya</taxon>
        <taxon>Ascomycota</taxon>
        <taxon>Pezizomycotina</taxon>
        <taxon>Eurotiomycetes</taxon>
        <taxon>Chaetothyriomycetidae</taxon>
        <taxon>Chaetothyriales</taxon>
        <taxon>Herpotrichiellaceae</taxon>
        <taxon>Capronia</taxon>
    </lineage>
</organism>
<evidence type="ECO:0000259" key="3">
    <source>
        <dbReference type="PROSITE" id="PS50966"/>
    </source>
</evidence>
<dbReference type="PROSITE" id="PS50966">
    <property type="entry name" value="ZF_SWIM"/>
    <property type="match status" value="1"/>
</dbReference>
<dbReference type="GO" id="GO:0008270">
    <property type="term" value="F:zinc ion binding"/>
    <property type="evidence" value="ECO:0007669"/>
    <property type="project" value="UniProtKB-KW"/>
</dbReference>
<keyword evidence="5" id="KW-1185">Reference proteome</keyword>
<evidence type="ECO:0000313" key="5">
    <source>
        <dbReference type="Proteomes" id="UP000019484"/>
    </source>
</evidence>
<feature type="region of interest" description="Disordered" evidence="2">
    <location>
        <begin position="23"/>
        <end position="48"/>
    </location>
</feature>
<accession>W9YVI9</accession>
<reference evidence="4 5" key="1">
    <citation type="submission" date="2013-03" db="EMBL/GenBank/DDBJ databases">
        <title>The Genome Sequence of Capronia coronata CBS 617.96.</title>
        <authorList>
            <consortium name="The Broad Institute Genomics Platform"/>
            <person name="Cuomo C."/>
            <person name="de Hoog S."/>
            <person name="Gorbushina A."/>
            <person name="Walker B."/>
            <person name="Young S.K."/>
            <person name="Zeng Q."/>
            <person name="Gargeya S."/>
            <person name="Fitzgerald M."/>
            <person name="Haas B."/>
            <person name="Abouelleil A."/>
            <person name="Allen A.W."/>
            <person name="Alvarado L."/>
            <person name="Arachchi H.M."/>
            <person name="Berlin A.M."/>
            <person name="Chapman S.B."/>
            <person name="Gainer-Dewar J."/>
            <person name="Goldberg J."/>
            <person name="Griggs A."/>
            <person name="Gujja S."/>
            <person name="Hansen M."/>
            <person name="Howarth C."/>
            <person name="Imamovic A."/>
            <person name="Ireland A."/>
            <person name="Larimer J."/>
            <person name="McCowan C."/>
            <person name="Murphy C."/>
            <person name="Pearson M."/>
            <person name="Poon T.W."/>
            <person name="Priest M."/>
            <person name="Roberts A."/>
            <person name="Saif S."/>
            <person name="Shea T."/>
            <person name="Sisk P."/>
            <person name="Sykes S."/>
            <person name="Wortman J."/>
            <person name="Nusbaum C."/>
            <person name="Birren B."/>
        </authorList>
    </citation>
    <scope>NUCLEOTIDE SEQUENCE [LARGE SCALE GENOMIC DNA]</scope>
    <source>
        <strain evidence="4 5">CBS 617.96</strain>
    </source>
</reference>
<gene>
    <name evidence="4" type="ORF">A1O1_01678</name>
</gene>
<evidence type="ECO:0000256" key="1">
    <source>
        <dbReference type="PROSITE-ProRule" id="PRU00325"/>
    </source>
</evidence>
<dbReference type="GeneID" id="19156579"/>
<sequence>MATHAPPSGSMMTTLFQSLSSLTPLQPQPQQNRVLEPQQPPSALHRLSPADTERARGIFVTLHVLFPHELLPALDILDRGLVNRLTVRRDGDVHEQRPPKLGEPGSSTGLEVKTDLRHATDAYHGCEVYYVQSSSAVTSRSNTYSRVGRSRAIGSSGYSSRKLDASTTFYEVRLDSWNCSCPAFSVSAFQGLNIDRDEHEMNDSRMDRARDISRSPKATPASVESAGWMFGGMATNTCSGSMPSCKHILAAVLAKSAPELFNSGMCVRLVSREELAAWGGGWGELGV</sequence>
<dbReference type="STRING" id="1182541.W9YVI9"/>
<keyword evidence="1" id="KW-0479">Metal-binding</keyword>
<dbReference type="InterPro" id="IPR007527">
    <property type="entry name" value="Znf_SWIM"/>
</dbReference>
<dbReference type="Pfam" id="PF04434">
    <property type="entry name" value="SWIM"/>
    <property type="match status" value="2"/>
</dbReference>
<dbReference type="Proteomes" id="UP000019484">
    <property type="component" value="Unassembled WGS sequence"/>
</dbReference>
<keyword evidence="1" id="KW-0862">Zinc</keyword>
<comment type="caution">
    <text evidence="4">The sequence shown here is derived from an EMBL/GenBank/DDBJ whole genome shotgun (WGS) entry which is preliminary data.</text>
</comment>
<name>W9YVI9_9EURO</name>
<evidence type="ECO:0000313" key="4">
    <source>
        <dbReference type="EMBL" id="EXJ93286.1"/>
    </source>
</evidence>
<dbReference type="eggNOG" id="ENOG502S54P">
    <property type="taxonomic scope" value="Eukaryota"/>
</dbReference>
<dbReference type="EMBL" id="AMWN01000002">
    <property type="protein sequence ID" value="EXJ93286.1"/>
    <property type="molecule type" value="Genomic_DNA"/>
</dbReference>
<dbReference type="AlphaFoldDB" id="W9YVI9"/>
<evidence type="ECO:0000256" key="2">
    <source>
        <dbReference type="SAM" id="MobiDB-lite"/>
    </source>
</evidence>